<feature type="transmembrane region" description="Helical" evidence="4">
    <location>
        <begin position="296"/>
        <end position="324"/>
    </location>
</feature>
<dbReference type="Pfam" id="PF03323">
    <property type="entry name" value="GerA"/>
    <property type="match status" value="1"/>
</dbReference>
<dbReference type="InterPro" id="IPR050768">
    <property type="entry name" value="UPF0353/GerABKA_families"/>
</dbReference>
<feature type="transmembrane region" description="Helical" evidence="4">
    <location>
        <begin position="359"/>
        <end position="378"/>
    </location>
</feature>
<dbReference type="PANTHER" id="PTHR22550">
    <property type="entry name" value="SPORE GERMINATION PROTEIN"/>
    <property type="match status" value="1"/>
</dbReference>
<comment type="caution">
    <text evidence="5">The sequence shown here is derived from an EMBL/GenBank/DDBJ whole genome shotgun (WGS) entry which is preliminary data.</text>
</comment>
<keyword evidence="4" id="KW-1133">Transmembrane helix</keyword>
<evidence type="ECO:0000313" key="6">
    <source>
        <dbReference type="Proteomes" id="UP001260980"/>
    </source>
</evidence>
<proteinExistence type="inferred from homology"/>
<comment type="similarity">
    <text evidence="1">Belongs to the GerABKA family.</text>
</comment>
<feature type="region of interest" description="Disordered" evidence="3">
    <location>
        <begin position="448"/>
        <end position="468"/>
    </location>
</feature>
<gene>
    <name evidence="5" type="ORF">RQP52_26705</name>
</gene>
<reference evidence="5 6" key="1">
    <citation type="submission" date="2023-10" db="EMBL/GenBank/DDBJ databases">
        <title>Paenibacillus strain PFR10 Genome sequencing and assembly.</title>
        <authorList>
            <person name="Kim I."/>
        </authorList>
    </citation>
    <scope>NUCLEOTIDE SEQUENCE [LARGE SCALE GENOMIC DNA]</scope>
    <source>
        <strain evidence="5 6">PFR10</strain>
    </source>
</reference>
<evidence type="ECO:0000256" key="2">
    <source>
        <dbReference type="ARBA" id="ARBA00023136"/>
    </source>
</evidence>
<keyword evidence="6" id="KW-1185">Reference proteome</keyword>
<evidence type="ECO:0000256" key="1">
    <source>
        <dbReference type="ARBA" id="ARBA00005278"/>
    </source>
</evidence>
<keyword evidence="2 4" id="KW-0472">Membrane</keyword>
<dbReference type="InterPro" id="IPR004995">
    <property type="entry name" value="Spore_Ger"/>
</dbReference>
<organism evidence="5 6">
    <name type="scientific">Paenibacillus violae</name>
    <dbReference type="NCBI Taxonomy" id="3077234"/>
    <lineage>
        <taxon>Bacteria</taxon>
        <taxon>Bacillati</taxon>
        <taxon>Bacillota</taxon>
        <taxon>Bacilli</taxon>
        <taxon>Bacillales</taxon>
        <taxon>Paenibacillaceae</taxon>
        <taxon>Paenibacillus</taxon>
    </lineage>
</organism>
<dbReference type="EMBL" id="JAWCUD010000011">
    <property type="protein sequence ID" value="MDU0204683.1"/>
    <property type="molecule type" value="Genomic_DNA"/>
</dbReference>
<evidence type="ECO:0000256" key="3">
    <source>
        <dbReference type="SAM" id="MobiDB-lite"/>
    </source>
</evidence>
<evidence type="ECO:0000256" key="4">
    <source>
        <dbReference type="SAM" id="Phobius"/>
    </source>
</evidence>
<dbReference type="RefSeq" id="WP_315954664.1">
    <property type="nucleotide sequence ID" value="NZ_JAWCUD010000011.1"/>
</dbReference>
<feature type="transmembrane region" description="Helical" evidence="4">
    <location>
        <begin position="390"/>
        <end position="413"/>
    </location>
</feature>
<protein>
    <submittedName>
        <fullName evidence="5">Spore germination protein</fullName>
    </submittedName>
</protein>
<accession>A0ABU3RKA3</accession>
<dbReference type="PIRSF" id="PIRSF005690">
    <property type="entry name" value="GerBA"/>
    <property type="match status" value="1"/>
</dbReference>
<sequence>MNIRNAKEADFRAIFSSCYDVKFQKRGAAQVIYCEGMVDSKQLNENILPRISELIQNDVLKLLDDSVELSQIEQSVFSGNVLIYFIHENESCTMYEINIANPPKRQTEESISEISIRGPRDGFTEEVITNVALIRKRMKSTSLQYEHFIVGKRGNAGLAILYIKDIINPEFVTEVKRRIAQIDVDTIIGCAQLEEYLSDSSDSIFPLVDSIGRPDFAAEALLRGRFVILVDGSPMAIIGPSSLTELLKSPEDVHSAYYYTILQRILRLVGLVTAMFLPGFYISLTCYNIDQIPFPLLATISVARIGIPYSATIENLLILGLFELFREAGIRLPKPVGQTVTVVGGLIIGDAAIRSGLASSALLMVTAATAVASFTLVNQSLTGTVTLIRIYMLIISSFLGIYGFFIGMISMVAYTSTLTSFGISYWSPIAELNIRASIIALFNRPFKSKSKRPSALQTTDSTSQGERQ</sequence>
<dbReference type="PANTHER" id="PTHR22550:SF5">
    <property type="entry name" value="LEUCINE ZIPPER PROTEIN 4"/>
    <property type="match status" value="1"/>
</dbReference>
<name>A0ABU3RKA3_9BACL</name>
<feature type="transmembrane region" description="Helical" evidence="4">
    <location>
        <begin position="265"/>
        <end position="284"/>
    </location>
</feature>
<dbReference type="Proteomes" id="UP001260980">
    <property type="component" value="Unassembled WGS sequence"/>
</dbReference>
<keyword evidence="4" id="KW-0812">Transmembrane</keyword>
<evidence type="ECO:0000313" key="5">
    <source>
        <dbReference type="EMBL" id="MDU0204683.1"/>
    </source>
</evidence>
<feature type="compositionally biased region" description="Polar residues" evidence="3">
    <location>
        <begin position="455"/>
        <end position="468"/>
    </location>
</feature>